<feature type="transmembrane region" description="Helical" evidence="7">
    <location>
        <begin position="276"/>
        <end position="294"/>
    </location>
</feature>
<evidence type="ECO:0000256" key="7">
    <source>
        <dbReference type="SAM" id="Phobius"/>
    </source>
</evidence>
<feature type="transmembrane region" description="Helical" evidence="7">
    <location>
        <begin position="170"/>
        <end position="193"/>
    </location>
</feature>
<dbReference type="GO" id="GO:0005886">
    <property type="term" value="C:plasma membrane"/>
    <property type="evidence" value="ECO:0007669"/>
    <property type="project" value="UniProtKB-SubCell"/>
</dbReference>
<accession>T5KMH5</accession>
<dbReference type="InterPro" id="IPR022791">
    <property type="entry name" value="L-PG_synthase/AglD"/>
</dbReference>
<keyword evidence="3 7" id="KW-0812">Transmembrane</keyword>
<evidence type="ECO:0000313" key="8">
    <source>
        <dbReference type="EMBL" id="EQM76982.1"/>
    </source>
</evidence>
<dbReference type="PATRIC" id="fig|1333857.3.peg.1849"/>
<sequence length="365" mass="38941">MSGVTALLAKKEGILIAESRSARSWVLLILRYVLLALVLGFAAYYLISQWDEVSAAIKLIAWQSAVLSFLLVLAGLALGTISWIAILNGLGEDRVPFLRAAQILLVGQLGKYVPGSVWSYVMQMELGRQYNVSRPRVLITALYSAGVGVVASLILGALAVPLLSQEQPELLWLFALLPVGLICLHPAVMTWLASLVLKLFRRPPLDHRVKVSTVLIALSTSIGSYICYGLHLTLLVNSLADPDPQTVVLLTGAMAIGFSLSLFAFILPSGIGVREAVLVAAMATIVTVPQAAAVSAVSRMMFTVGDVAAAGVAVLFVIIMRRRLRDEGSISTLDLSGEHEAPSHEHPAAPVRGEDDAAVKKDSSS</sequence>
<feature type="compositionally biased region" description="Basic and acidic residues" evidence="6">
    <location>
        <begin position="336"/>
        <end position="365"/>
    </location>
</feature>
<reference evidence="8 9" key="1">
    <citation type="journal article" date="2013" name="Genome Announc.">
        <title>Whole-genome sequences of five oyster-associated bacteria show potential for crude oil hydrocarbon degradation.</title>
        <authorList>
            <person name="Chauhan A."/>
            <person name="Green S."/>
            <person name="Pathak A."/>
            <person name="Thomas J."/>
            <person name="Venkatramanan R."/>
        </authorList>
    </citation>
    <scope>NUCLEOTIDE SEQUENCE [LARGE SCALE GENOMIC DNA]</scope>
    <source>
        <strain evidence="8 9">MF109</strain>
    </source>
</reference>
<evidence type="ECO:0000313" key="9">
    <source>
        <dbReference type="Proteomes" id="UP000016033"/>
    </source>
</evidence>
<keyword evidence="5 7" id="KW-0472">Membrane</keyword>
<gene>
    <name evidence="8" type="ORF">L687_00705</name>
</gene>
<feature type="region of interest" description="Disordered" evidence="6">
    <location>
        <begin position="334"/>
        <end position="365"/>
    </location>
</feature>
<comment type="subcellular location">
    <subcellularLocation>
        <location evidence="1">Cell membrane</location>
        <topology evidence="1">Multi-pass membrane protein</topology>
    </subcellularLocation>
</comment>
<feature type="transmembrane region" description="Helical" evidence="7">
    <location>
        <begin position="142"/>
        <end position="164"/>
    </location>
</feature>
<keyword evidence="4 7" id="KW-1133">Transmembrane helix</keyword>
<evidence type="ECO:0000256" key="6">
    <source>
        <dbReference type="SAM" id="MobiDB-lite"/>
    </source>
</evidence>
<proteinExistence type="predicted"/>
<organism evidence="8 9">
    <name type="scientific">Microbacterium maritypicum MF109</name>
    <dbReference type="NCBI Taxonomy" id="1333857"/>
    <lineage>
        <taxon>Bacteria</taxon>
        <taxon>Bacillati</taxon>
        <taxon>Actinomycetota</taxon>
        <taxon>Actinomycetes</taxon>
        <taxon>Micrococcales</taxon>
        <taxon>Microbacteriaceae</taxon>
        <taxon>Microbacterium</taxon>
    </lineage>
</organism>
<feature type="transmembrane region" description="Helical" evidence="7">
    <location>
        <begin position="247"/>
        <end position="267"/>
    </location>
</feature>
<name>T5KMH5_MICMQ</name>
<evidence type="ECO:0000256" key="1">
    <source>
        <dbReference type="ARBA" id="ARBA00004651"/>
    </source>
</evidence>
<evidence type="ECO:0000256" key="2">
    <source>
        <dbReference type="ARBA" id="ARBA00022475"/>
    </source>
</evidence>
<feature type="transmembrane region" description="Helical" evidence="7">
    <location>
        <begin position="59"/>
        <end position="85"/>
    </location>
</feature>
<feature type="transmembrane region" description="Helical" evidence="7">
    <location>
        <begin position="25"/>
        <end position="47"/>
    </location>
</feature>
<feature type="transmembrane region" description="Helical" evidence="7">
    <location>
        <begin position="214"/>
        <end position="235"/>
    </location>
</feature>
<dbReference type="Proteomes" id="UP000016033">
    <property type="component" value="Unassembled WGS sequence"/>
</dbReference>
<dbReference type="EMBL" id="ATAO01000184">
    <property type="protein sequence ID" value="EQM76982.1"/>
    <property type="molecule type" value="Genomic_DNA"/>
</dbReference>
<evidence type="ECO:0000256" key="5">
    <source>
        <dbReference type="ARBA" id="ARBA00023136"/>
    </source>
</evidence>
<evidence type="ECO:0000256" key="4">
    <source>
        <dbReference type="ARBA" id="ARBA00022989"/>
    </source>
</evidence>
<protein>
    <submittedName>
        <fullName evidence="8">Uncharacterized protein</fullName>
    </submittedName>
</protein>
<evidence type="ECO:0000256" key="3">
    <source>
        <dbReference type="ARBA" id="ARBA00022692"/>
    </source>
</evidence>
<comment type="caution">
    <text evidence="8">The sequence shown here is derived from an EMBL/GenBank/DDBJ whole genome shotgun (WGS) entry which is preliminary data.</text>
</comment>
<dbReference type="RefSeq" id="WP_021199813.1">
    <property type="nucleotide sequence ID" value="NZ_ATAO01000184.1"/>
</dbReference>
<feature type="transmembrane region" description="Helical" evidence="7">
    <location>
        <begin position="300"/>
        <end position="320"/>
    </location>
</feature>
<dbReference type="AlphaFoldDB" id="T5KMH5"/>
<keyword evidence="2" id="KW-1003">Cell membrane</keyword>
<dbReference type="Pfam" id="PF03706">
    <property type="entry name" value="LPG_synthase_TM"/>
    <property type="match status" value="1"/>
</dbReference>